<dbReference type="GO" id="GO:0004092">
    <property type="term" value="F:carnitine O-acetyltransferase activity"/>
    <property type="evidence" value="ECO:0007669"/>
    <property type="project" value="TreeGrafter"/>
</dbReference>
<dbReference type="STRING" id="6265.A0A0B2UXX1"/>
<sequence>MANDTDMKVYSFKHYGKKFVKQCGLSPDSYIQLAMQLAYYRIHHQQPPTYETATLRRFDEGRTETIRLPSLESEMFTYEMVDSEQDPSQTELIHMLKFAVEQHKHYTVQAMTGSGMDRHLLGLRLAASELGMPMPEIFTTDAYKEMMHFRLSTSQVPTDHFIAMCYGPSAPDCYGVCYNPQEKQLHFSICTLKKCPDTSSSRFARELEHALLDMQKLMIKAAEMYHSKI</sequence>
<dbReference type="PANTHER" id="PTHR22589">
    <property type="entry name" value="CARNITINE O-ACYLTRANSFERASE"/>
    <property type="match status" value="1"/>
</dbReference>
<dbReference type="EMBL" id="JPKZ01002932">
    <property type="protein sequence ID" value="KHN74303.1"/>
    <property type="molecule type" value="Genomic_DNA"/>
</dbReference>
<dbReference type="OMA" id="TEEIRCT"/>
<comment type="caution">
    <text evidence="3">The sequence shown here is derived from an EMBL/GenBank/DDBJ whole genome shotgun (WGS) entry which is preliminary data.</text>
</comment>
<dbReference type="SUPFAM" id="SSF52777">
    <property type="entry name" value="CoA-dependent acyltransferases"/>
    <property type="match status" value="1"/>
</dbReference>
<dbReference type="AlphaFoldDB" id="A0A0B2UXX1"/>
<dbReference type="Gene3D" id="3.30.559.10">
    <property type="entry name" value="Chloramphenicol acetyltransferase-like domain"/>
    <property type="match status" value="1"/>
</dbReference>
<keyword evidence="4" id="KW-1185">Reference proteome</keyword>
<dbReference type="Proteomes" id="UP000031036">
    <property type="component" value="Unassembled WGS sequence"/>
</dbReference>
<gene>
    <name evidence="3" type="primary">CRAT</name>
    <name evidence="3" type="ORF">Tcan_17313</name>
</gene>
<dbReference type="OrthoDB" id="240216at2759"/>
<evidence type="ECO:0000313" key="4">
    <source>
        <dbReference type="Proteomes" id="UP000031036"/>
    </source>
</evidence>
<feature type="domain" description="Choline/carnitine acyltransferase" evidence="2">
    <location>
        <begin position="2"/>
        <end position="208"/>
    </location>
</feature>
<proteinExistence type="inferred from homology"/>
<dbReference type="GO" id="GO:0019254">
    <property type="term" value="P:carnitine metabolic process, CoA-linked"/>
    <property type="evidence" value="ECO:0007669"/>
    <property type="project" value="TreeGrafter"/>
</dbReference>
<dbReference type="PANTHER" id="PTHR22589:SF103">
    <property type="entry name" value="CARNITINE O-ACETYL-TRANSFERASE, ISOFORM A-RELATED"/>
    <property type="match status" value="1"/>
</dbReference>
<dbReference type="GO" id="GO:0005777">
    <property type="term" value="C:peroxisome"/>
    <property type="evidence" value="ECO:0007669"/>
    <property type="project" value="TreeGrafter"/>
</dbReference>
<dbReference type="InterPro" id="IPR023213">
    <property type="entry name" value="CAT-like_dom_sf"/>
</dbReference>
<accession>A0A0B2UXX1</accession>
<comment type="similarity">
    <text evidence="1">Belongs to the carnitine/choline acetyltransferase family.</text>
</comment>
<evidence type="ECO:0000259" key="2">
    <source>
        <dbReference type="Pfam" id="PF00755"/>
    </source>
</evidence>
<organism evidence="3 4">
    <name type="scientific">Toxocara canis</name>
    <name type="common">Canine roundworm</name>
    <dbReference type="NCBI Taxonomy" id="6265"/>
    <lineage>
        <taxon>Eukaryota</taxon>
        <taxon>Metazoa</taxon>
        <taxon>Ecdysozoa</taxon>
        <taxon>Nematoda</taxon>
        <taxon>Chromadorea</taxon>
        <taxon>Rhabditida</taxon>
        <taxon>Spirurina</taxon>
        <taxon>Ascaridomorpha</taxon>
        <taxon>Ascaridoidea</taxon>
        <taxon>Toxocaridae</taxon>
        <taxon>Toxocara</taxon>
    </lineage>
</organism>
<evidence type="ECO:0000313" key="3">
    <source>
        <dbReference type="EMBL" id="KHN74303.1"/>
    </source>
</evidence>
<name>A0A0B2UXX1_TOXCA</name>
<protein>
    <submittedName>
        <fullName evidence="3">Carnitine O-acetyltransferase</fullName>
    </submittedName>
</protein>
<evidence type="ECO:0000256" key="1">
    <source>
        <dbReference type="ARBA" id="ARBA00005232"/>
    </source>
</evidence>
<reference evidence="3 4" key="1">
    <citation type="submission" date="2014-11" db="EMBL/GenBank/DDBJ databases">
        <title>Genetic blueprint of the zoonotic pathogen Toxocara canis.</title>
        <authorList>
            <person name="Zhu X.-Q."/>
            <person name="Korhonen P.K."/>
            <person name="Cai H."/>
            <person name="Young N.D."/>
            <person name="Nejsum P."/>
            <person name="von Samson-Himmelstjerna G."/>
            <person name="Boag P.R."/>
            <person name="Tan P."/>
            <person name="Li Q."/>
            <person name="Min J."/>
            <person name="Yang Y."/>
            <person name="Wang X."/>
            <person name="Fang X."/>
            <person name="Hall R.S."/>
            <person name="Hofmann A."/>
            <person name="Sternberg P.W."/>
            <person name="Jex A.R."/>
            <person name="Gasser R.B."/>
        </authorList>
    </citation>
    <scope>NUCLEOTIDE SEQUENCE [LARGE SCALE GENOMIC DNA]</scope>
    <source>
        <strain evidence="3">PN_DK_2014</strain>
    </source>
</reference>
<keyword evidence="3" id="KW-0808">Transferase</keyword>
<dbReference type="InterPro" id="IPR039551">
    <property type="entry name" value="Cho/carn_acyl_trans"/>
</dbReference>
<dbReference type="InterPro" id="IPR000542">
    <property type="entry name" value="Carn_acyl_trans"/>
</dbReference>
<dbReference type="Pfam" id="PF00755">
    <property type="entry name" value="Carn_acyltransf"/>
    <property type="match status" value="1"/>
</dbReference>